<name>A0A6C0HUW4_9ZZZZ</name>
<dbReference type="Pfam" id="PF04230">
    <property type="entry name" value="PS_pyruv_trans"/>
    <property type="match status" value="1"/>
</dbReference>
<organism evidence="2">
    <name type="scientific">viral metagenome</name>
    <dbReference type="NCBI Taxonomy" id="1070528"/>
    <lineage>
        <taxon>unclassified sequences</taxon>
        <taxon>metagenomes</taxon>
        <taxon>organismal metagenomes</taxon>
    </lineage>
</organism>
<evidence type="ECO:0000259" key="1">
    <source>
        <dbReference type="Pfam" id="PF04230"/>
    </source>
</evidence>
<dbReference type="PANTHER" id="PTHR36836">
    <property type="entry name" value="COLANIC ACID BIOSYNTHESIS PROTEIN WCAK"/>
    <property type="match status" value="1"/>
</dbReference>
<dbReference type="PANTHER" id="PTHR36836:SF1">
    <property type="entry name" value="COLANIC ACID BIOSYNTHESIS PROTEIN WCAK"/>
    <property type="match status" value="1"/>
</dbReference>
<sequence>MSTYISHRIIQTNSYDIGKRVMNKDDVLQILVIGYYGHYNLGDEQYKDTILYLLKRVFYKKRVLPDITFIDCDKLMSYPVQPNTAVVLGGGDVLNHYFLDSLWTKFSEESRPLSLIALSVGIPYDDIFILPEQRKKLEIFDHIFLRTLQDIVKLKKYIPGSPMIHYLPDTSCFVMDCIQNSPSKFITGKLRTHYENIQKMSKTRKIIGMMWCRHIYHPDSPYYENYVGIVKSFAALIDTLIQQKYGIVMIPFNTKPTKKGDNDFGNKENDILIQRDILKQVQPSSLPFICTIEQTLSVEQTLFFYKQFFLSVPMRFHATLFSVYSGVPMIPIYTTKKIRNFLLDIQWTYENVLEKNSKDLPTFFDKTAWWNTFKQLTDPLIYLDAKKQLLQITANFKQQSLHETPTIRKFMDCSGKPEEFIDMTSTRILKDDIGVQRNVILDMGNLYPEKDNIEYISVPPNLQLINIEKPEEFVTESSSNICKDNVGVLVHDGCGNAYSEGRLCCSAIAWSPEEYENISSPPTLQVTSLVGTSSLSLSEQQQILYTKLQRLAQEYGKDDFRALDNKESQQIAVQMVSHYLTHSLDSSYNHGLMDKMFSMDYPFISEWTWVENDVSMKHKHISAKSSVSFSKTHSRFAEAKPPAELVVLDGRSPLCEGYMPSDQQPIESPLYPMRFNISYIDQNDRSGVHRSGWKFVYDHIQSFQDSSESAILLDLYVDRTFHWKRNIYRNIDVIPYTKPWIGFVHHTFNTDFSEYNNHNLLNTPEFLQSLPYCRGLIVLSKTLQQQFIEFLSQTKNLHVATHILKDDSAKCGVQRNMDIQPIPVYALRHPTDFDVSMFDHSMFLSNQDKKLLHIGGWMRNIFSFYQMDISSGFTEICTTPIKVEKKMDEIPKKKWCDCFSMFQRKPNKLPTDLVPEKTNQETLANYQLRKVILKGKNMNNYFPHEEWKEQIYHSLIVPNHTPSISSESPISISEMYCSSNHKIHNNWIKHMMEYLHKISKDIQIMEYVDNHNYDQLLTKNIVFLNLVDGSAINTLLECLVRNTPIVVNRHPAVIEILGDKYPLFYDDVFMVGRMLQEPGIIYKTHVYMTQLDKSSFHMDFFLTQLNKIVTKTMKVT</sequence>
<dbReference type="InterPro" id="IPR007345">
    <property type="entry name" value="Polysacch_pyruvyl_Trfase"/>
</dbReference>
<proteinExistence type="predicted"/>
<dbReference type="AlphaFoldDB" id="A0A6C0HUW4"/>
<dbReference type="EMBL" id="MN740015">
    <property type="protein sequence ID" value="QHT84077.1"/>
    <property type="molecule type" value="Genomic_DNA"/>
</dbReference>
<reference evidence="2" key="1">
    <citation type="journal article" date="2020" name="Nature">
        <title>Giant virus diversity and host interactions through global metagenomics.</title>
        <authorList>
            <person name="Schulz F."/>
            <person name="Roux S."/>
            <person name="Paez-Espino D."/>
            <person name="Jungbluth S."/>
            <person name="Walsh D.A."/>
            <person name="Denef V.J."/>
            <person name="McMahon K.D."/>
            <person name="Konstantinidis K.T."/>
            <person name="Eloe-Fadrosh E.A."/>
            <person name="Kyrpides N.C."/>
            <person name="Woyke T."/>
        </authorList>
    </citation>
    <scope>NUCLEOTIDE SEQUENCE</scope>
    <source>
        <strain evidence="2">GVMAG-M-3300023184-16</strain>
    </source>
</reference>
<evidence type="ECO:0000313" key="2">
    <source>
        <dbReference type="EMBL" id="QHT84077.1"/>
    </source>
</evidence>
<protein>
    <recommendedName>
        <fullName evidence="1">Polysaccharide pyruvyl transferase domain-containing protein</fullName>
    </recommendedName>
</protein>
<accession>A0A6C0HUW4</accession>
<feature type="domain" description="Polysaccharide pyruvyl transferase" evidence="1">
    <location>
        <begin position="40"/>
        <end position="333"/>
    </location>
</feature>